<evidence type="ECO:0000313" key="2">
    <source>
        <dbReference type="WBParaSite" id="GPLIN_000615600"/>
    </source>
</evidence>
<dbReference type="Proteomes" id="UP000050741">
    <property type="component" value="Unassembled WGS sequence"/>
</dbReference>
<accession>A0A183BZW4</accession>
<dbReference type="SUPFAM" id="SSF101152">
    <property type="entry name" value="Mob1/phocein"/>
    <property type="match status" value="1"/>
</dbReference>
<protein>
    <submittedName>
        <fullName evidence="2">DUF4351 domain-containing protein</fullName>
    </submittedName>
</protein>
<keyword evidence="1" id="KW-1185">Reference proteome</keyword>
<dbReference type="WBParaSite" id="GPLIN_000615600">
    <property type="protein sequence ID" value="GPLIN_000615600"/>
    <property type="gene ID" value="GPLIN_000615600"/>
</dbReference>
<dbReference type="InterPro" id="IPR036703">
    <property type="entry name" value="MOB_kinase_act_sf"/>
</dbReference>
<name>A0A183BZW4_GLOPA</name>
<dbReference type="Gene3D" id="1.20.140.30">
    <property type="entry name" value="MOB kinase activator"/>
    <property type="match status" value="1"/>
</dbReference>
<dbReference type="InterPro" id="IPR005301">
    <property type="entry name" value="MOB_kinase_act_fam"/>
</dbReference>
<dbReference type="PANTHER" id="PTHR22599">
    <property type="entry name" value="MPS ONE BINDER KINASE ACTIVATOR-LIKE MOB"/>
    <property type="match status" value="1"/>
</dbReference>
<reference evidence="1" key="1">
    <citation type="submission" date="2013-12" db="EMBL/GenBank/DDBJ databases">
        <authorList>
            <person name="Aslett M."/>
        </authorList>
    </citation>
    <scope>NUCLEOTIDE SEQUENCE [LARGE SCALE GENOMIC DNA]</scope>
    <source>
        <strain evidence="1">Lindley</strain>
    </source>
</reference>
<sequence>MTLEWVPDFVRKKMATSFFDFLHVHKQKTFRPKKRFPHGTLRYNLHKHAQATLNSGVDLKQVVKLPASEVLEDWLAVNSEFNDKNV</sequence>
<proteinExistence type="predicted"/>
<organism evidence="1 2">
    <name type="scientific">Globodera pallida</name>
    <name type="common">Potato cyst nematode worm</name>
    <name type="synonym">Heterodera pallida</name>
    <dbReference type="NCBI Taxonomy" id="36090"/>
    <lineage>
        <taxon>Eukaryota</taxon>
        <taxon>Metazoa</taxon>
        <taxon>Ecdysozoa</taxon>
        <taxon>Nematoda</taxon>
        <taxon>Chromadorea</taxon>
        <taxon>Rhabditida</taxon>
        <taxon>Tylenchina</taxon>
        <taxon>Tylenchomorpha</taxon>
        <taxon>Tylenchoidea</taxon>
        <taxon>Heteroderidae</taxon>
        <taxon>Heteroderinae</taxon>
        <taxon>Globodera</taxon>
    </lineage>
</organism>
<reference evidence="1" key="2">
    <citation type="submission" date="2014-05" db="EMBL/GenBank/DDBJ databases">
        <title>The genome and life-stage specific transcriptomes of Globodera pallida elucidate key aspects of plant parasitism by a cyst nematode.</title>
        <authorList>
            <person name="Cotton J.A."/>
            <person name="Lilley C.J."/>
            <person name="Jones L.M."/>
            <person name="Kikuchi T."/>
            <person name="Reid A.J."/>
            <person name="Thorpe P."/>
            <person name="Tsai I.J."/>
            <person name="Beasley H."/>
            <person name="Blok V."/>
            <person name="Cock P.J.A."/>
            <person name="Van den Akker S.E."/>
            <person name="Holroyd N."/>
            <person name="Hunt M."/>
            <person name="Mantelin S."/>
            <person name="Naghra H."/>
            <person name="Pain A."/>
            <person name="Palomares-Rius J.E."/>
            <person name="Zarowiecki M."/>
            <person name="Berriman M."/>
            <person name="Jones J.T."/>
            <person name="Urwin P.E."/>
        </authorList>
    </citation>
    <scope>NUCLEOTIDE SEQUENCE [LARGE SCALE GENOMIC DNA]</scope>
    <source>
        <strain evidence="1">Lindley</strain>
    </source>
</reference>
<dbReference type="AlphaFoldDB" id="A0A183BZW4"/>
<reference evidence="2" key="3">
    <citation type="submission" date="2016-06" db="UniProtKB">
        <authorList>
            <consortium name="WormBaseParasite"/>
        </authorList>
    </citation>
    <scope>IDENTIFICATION</scope>
</reference>
<evidence type="ECO:0000313" key="1">
    <source>
        <dbReference type="Proteomes" id="UP000050741"/>
    </source>
</evidence>